<feature type="compositionally biased region" description="Basic and acidic residues" evidence="1">
    <location>
        <begin position="144"/>
        <end position="155"/>
    </location>
</feature>
<dbReference type="AlphaFoldDB" id="A0AAW1FXJ7"/>
<keyword evidence="3" id="KW-1185">Reference proteome</keyword>
<sequence>MTAKRRQCFDLRSPPTPLYSSSPGSITPQSLCTIKSPKFSSKSPHRNNSTNPERDNMVLKFNSKNFQCRFSTTTRDSCKSLKNSTLKDSRRVSSKDKSLQNNSTLKDSRRVSSKDKSLKNSSTLKDSRRVSSKDKSLQNNSTLKDSRRVSSKDKSLQNNSTLKDSRRVSCKDKSLQNNSKTPGEINKSPD</sequence>
<dbReference type="EMBL" id="JBCEZU010000023">
    <property type="protein sequence ID" value="KAK9538479.1"/>
    <property type="molecule type" value="Genomic_DNA"/>
</dbReference>
<feature type="region of interest" description="Disordered" evidence="1">
    <location>
        <begin position="1"/>
        <end position="60"/>
    </location>
</feature>
<gene>
    <name evidence="2" type="ORF">VZT92_003647</name>
</gene>
<evidence type="ECO:0000256" key="1">
    <source>
        <dbReference type="SAM" id="MobiDB-lite"/>
    </source>
</evidence>
<evidence type="ECO:0000313" key="3">
    <source>
        <dbReference type="Proteomes" id="UP001488805"/>
    </source>
</evidence>
<feature type="compositionally biased region" description="Basic and acidic residues" evidence="1">
    <location>
        <begin position="125"/>
        <end position="136"/>
    </location>
</feature>
<organism evidence="2 3">
    <name type="scientific">Zoarces viviparus</name>
    <name type="common">Viviparous eelpout</name>
    <name type="synonym">Blennius viviparus</name>
    <dbReference type="NCBI Taxonomy" id="48416"/>
    <lineage>
        <taxon>Eukaryota</taxon>
        <taxon>Metazoa</taxon>
        <taxon>Chordata</taxon>
        <taxon>Craniata</taxon>
        <taxon>Vertebrata</taxon>
        <taxon>Euteleostomi</taxon>
        <taxon>Actinopterygii</taxon>
        <taxon>Neopterygii</taxon>
        <taxon>Teleostei</taxon>
        <taxon>Neoteleostei</taxon>
        <taxon>Acanthomorphata</taxon>
        <taxon>Eupercaria</taxon>
        <taxon>Perciformes</taxon>
        <taxon>Cottioidei</taxon>
        <taxon>Zoarcales</taxon>
        <taxon>Zoarcidae</taxon>
        <taxon>Zoarcinae</taxon>
        <taxon>Zoarces</taxon>
    </lineage>
</organism>
<evidence type="ECO:0000313" key="2">
    <source>
        <dbReference type="EMBL" id="KAK9538479.1"/>
    </source>
</evidence>
<comment type="caution">
    <text evidence="2">The sequence shown here is derived from an EMBL/GenBank/DDBJ whole genome shotgun (WGS) entry which is preliminary data.</text>
</comment>
<proteinExistence type="predicted"/>
<feature type="compositionally biased region" description="Basic and acidic residues" evidence="1">
    <location>
        <begin position="85"/>
        <end position="98"/>
    </location>
</feature>
<feature type="compositionally biased region" description="Basic and acidic residues" evidence="1">
    <location>
        <begin position="163"/>
        <end position="174"/>
    </location>
</feature>
<accession>A0AAW1FXJ7</accession>
<feature type="compositionally biased region" description="Basic and acidic residues" evidence="1">
    <location>
        <begin position="106"/>
        <end position="118"/>
    </location>
</feature>
<feature type="region of interest" description="Disordered" evidence="1">
    <location>
        <begin position="79"/>
        <end position="190"/>
    </location>
</feature>
<reference evidence="2 3" key="1">
    <citation type="journal article" date="2024" name="Genome Biol. Evol.">
        <title>Chromosome-level genome assembly of the viviparous eelpout Zoarces viviparus.</title>
        <authorList>
            <person name="Fuhrmann N."/>
            <person name="Brasseur M.V."/>
            <person name="Bakowski C.E."/>
            <person name="Podsiadlowski L."/>
            <person name="Prost S."/>
            <person name="Krehenwinkel H."/>
            <person name="Mayer C."/>
        </authorList>
    </citation>
    <scope>NUCLEOTIDE SEQUENCE [LARGE SCALE GENOMIC DNA]</scope>
    <source>
        <strain evidence="2">NO-MEL_2022_Ind0_liver</strain>
    </source>
</reference>
<name>A0AAW1FXJ7_ZOAVI</name>
<protein>
    <submittedName>
        <fullName evidence="2">Uncharacterized protein</fullName>
    </submittedName>
</protein>
<feature type="compositionally biased region" description="Polar residues" evidence="1">
    <location>
        <begin position="18"/>
        <end position="51"/>
    </location>
</feature>
<dbReference type="Proteomes" id="UP001488805">
    <property type="component" value="Unassembled WGS sequence"/>
</dbReference>